<dbReference type="SUPFAM" id="SSF53901">
    <property type="entry name" value="Thiolase-like"/>
    <property type="match status" value="1"/>
</dbReference>
<dbReference type="PROSITE" id="PS00606">
    <property type="entry name" value="KS3_1"/>
    <property type="match status" value="1"/>
</dbReference>
<dbReference type="Gene3D" id="3.30.70.3290">
    <property type="match status" value="1"/>
</dbReference>
<dbReference type="Pfam" id="PF02801">
    <property type="entry name" value="Ketoacyl-synt_C"/>
    <property type="match status" value="1"/>
</dbReference>
<dbReference type="InterPro" id="IPR020806">
    <property type="entry name" value="PKS_PP-bd"/>
</dbReference>
<dbReference type="InterPro" id="IPR050091">
    <property type="entry name" value="PKS_NRPS_Biosynth_Enz"/>
</dbReference>
<dbReference type="CDD" id="cd00833">
    <property type="entry name" value="PKS"/>
    <property type="match status" value="1"/>
</dbReference>
<keyword evidence="4" id="KW-0489">Methyltransferase</keyword>
<feature type="region of interest" description="Disordered" evidence="8">
    <location>
        <begin position="1733"/>
        <end position="1756"/>
    </location>
</feature>
<keyword evidence="3" id="KW-0597">Phosphoprotein</keyword>
<evidence type="ECO:0000313" key="12">
    <source>
        <dbReference type="EMBL" id="KAL2847828.1"/>
    </source>
</evidence>
<dbReference type="Pfam" id="PF08242">
    <property type="entry name" value="Methyltransf_12"/>
    <property type="match status" value="1"/>
</dbReference>
<dbReference type="InterPro" id="IPR016036">
    <property type="entry name" value="Malonyl_transacylase_ACP-bd"/>
</dbReference>
<dbReference type="InterPro" id="IPR014031">
    <property type="entry name" value="Ketoacyl_synth_C"/>
</dbReference>
<dbReference type="InterPro" id="IPR009081">
    <property type="entry name" value="PP-bd_ACP"/>
</dbReference>
<accession>A0ABR4K9C9</accession>
<dbReference type="SUPFAM" id="SSF47336">
    <property type="entry name" value="ACP-like"/>
    <property type="match status" value="2"/>
</dbReference>
<sequence>MVSPLPAAVICGPQTIPPPPQCLDQLRVRLAHDCELKPLLEAILNSPSLLSRLQASDSSLQHLALSPLADFRNWALSHDHDHSHAFASQLSESLPNILLAPLTVLIHIVQYMTYLDTLNLAPDDEDNGGDVDAHARIREVITTQHSGFQGLCTGSLSAIALACSSTKAQIGLHAATALNLAVCIGAYTDVGQHGNEGFACAVARWRASPQPSELEEILSRYPQAYISVELDEFSATITARQADLPPLGAELAAKSILLSNLQLRGRYHSQDNEGSLEAVLRFCDAESGLRFPAPASASAPSERGQSEGAATPQHHERCLRSILTERANWHLAVVETVNALPSYNPESTGTSASPSVILELGLVGCITPQLAASPQLRIIRAASVRDTHTSQSQPSNSNTYTFPDHCIAIIGAGCKYPGAESLDELWETISTAQSMDGPVPRERHSHHTPRQGRHSHPGGGKTVGQQLTGNFISGASNFDAAFFGISPREAMYMDPQQRVALQVAYRALESAGYFASQHGPSDRDNNHSNVGVYLGAGGSDYSALVDSQPPSAFSFTGTSRAFISGRIAHFFNFRGPALTIDTACSSSSVAIHAACSAILSGECAMALAGGVSIIFHPATHENLATANFLNSSGTPCRAFDADANGYARGEGCGILLLKRLSDALADGDPVLAVIAGSATNSCGGGGDVGLERRSITVPVSDPQVALYREALRLAGMDAARISYVEAHGTGTTRGDPVEWHSLHEVFGRDRDRDKDGKVYVGSIKSNIGHTEAASGVAGMLKVLSMLRHARVPPQANFSAFNPAIPREELRALVIPGQLLDWEVRFRAACVNNYGAAGNNTVLVVCQPPCSSDASANAAERSGRRRALLYPIRICAHSTASLAKNCAALARCLARSLTRPTLPDAAFALAQRQNPSLSRHLIFEAASLDELEQALTSPTHVDANTHVVSQTKAKPVVLVFAGQTGTTIHLSRPTYEMSALLRKHLDACDVVLRDDLRLPSLFPGIFSQEPVADIVMLHCAGFAVQYAVAMAWLDSGLRVQRVIGHSFGQLTAMCVAGVIALKDALRLVSGRAQLIQAQWGDEKGAMVSVEADRETVLSLTHSSTNCELEVEVACFNGPTSHVLVGSEATIEALITAEEPKMKMRRLNTSHGFHSRFIDTFLDRYLQLAREISYSSPNIPIETCSESASWEVFTPERIAEHSRKPVYFVDAVHRIRERYGPCIWLEAGSRWKGVSLAKEALGRDNNNLSDSFHALQLGAGGADPMQSLADTTLRLWKEGVSVRFWGYHTIERPLFDAVVDLPGYQFDEASYWLQPPRAERVPEAEPSLLGLANLSSPGPQVSRFEVNQLAPGIAEILRGREVLGRSLWPVSLYLELVAQAAALLTPGLPWEFQRVRLQDFEIQASLGSKHIPGLGLRLQQLEACAWGWSLLAAGEESPPHATGKITLEDQRASFPPPKLNHDKVPACRGIEAATLLSATGSIAYRLLGNVASYDACYQGIDSITMSEQEAIAQLSTPQVAREWEGRESLNPILRDQFMLVAELHALATCKRKRGELFTCSGVQEIVAYKGISAAAGSSWTVLAIQSSIQGRVIRYDTYVYDSIATDSVVFAIRGAKFVKVASHVLQRVVDRANAVLHDIKPPVVEVGPVPEWGPILPIPLQPQANTWSTIAQLVHQLTGFPAGQITPGTELAEIGMDSLATAELEHRIKELFGADITVDVSANTATFGSLMETIQQQGSPRQTADTASSLFSPSTGSSSVSTAVEPINLASDAMSKLCGTIAEYLGNADMVHPDMPLQSLGLDSLVAIELESALLDTFGVHVNLMQMYETVTPNALYKLLVPSESGSESQSSSHFVDYAADQFAYTQKQIGAYCQQAGFADFFERVYPKQTALVLAYLIEAFEVLGCDLSLLPPGAPLPDVHIFPKHTRVMAYYYNLLAEAGLIAPMPTSTKVTTSTGFFRTSRPLLNIPSSTLYHEILQSFPHHCPEHKLLHRTGANLAACLSGKADPLRLLFRDGTETETASSLLADVYTNSPMFKMGTLALGDFLARLLSSRALASESTSTPATQIRILELGAGTGGTTAYLLSQLKPLTQQQTPIIYTFTDISPTLVSRARKTFAYDFVTYKTLDVENIPTEEVAQYDLIISSNCIHATKDLHASCRGLYDLLRPRGVLCLLELTRDVPWLNLVFGLLDGWWAFGDGDGRAHALADERLWERVLRGAGFGSVQWSGDEGSPEGGVYRLIVGVKR</sequence>
<evidence type="ECO:0000256" key="3">
    <source>
        <dbReference type="ARBA" id="ARBA00022553"/>
    </source>
</evidence>
<proteinExistence type="predicted"/>
<evidence type="ECO:0000256" key="8">
    <source>
        <dbReference type="SAM" id="MobiDB-lite"/>
    </source>
</evidence>
<feature type="domain" description="Ketosynthase family 3 (KS3)" evidence="10">
    <location>
        <begin position="404"/>
        <end position="846"/>
    </location>
</feature>
<evidence type="ECO:0000256" key="7">
    <source>
        <dbReference type="PROSITE-ProRule" id="PRU01363"/>
    </source>
</evidence>
<dbReference type="Pfam" id="PF00109">
    <property type="entry name" value="ketoacyl-synt"/>
    <property type="match status" value="1"/>
</dbReference>
<dbReference type="SUPFAM" id="SSF52151">
    <property type="entry name" value="FabD/lysophospholipase-like"/>
    <property type="match status" value="1"/>
</dbReference>
<dbReference type="InterPro" id="IPR013217">
    <property type="entry name" value="Methyltransf_12"/>
</dbReference>
<evidence type="ECO:0000256" key="1">
    <source>
        <dbReference type="ARBA" id="ARBA00005179"/>
    </source>
</evidence>
<comment type="caution">
    <text evidence="7">Lacks conserved residue(s) required for the propagation of feature annotation.</text>
</comment>
<dbReference type="SUPFAM" id="SSF53335">
    <property type="entry name" value="S-adenosyl-L-methionine-dependent methyltransferases"/>
    <property type="match status" value="1"/>
</dbReference>
<evidence type="ECO:0000313" key="13">
    <source>
        <dbReference type="Proteomes" id="UP001610446"/>
    </source>
</evidence>
<keyword evidence="6" id="KW-0511">Multifunctional enzyme</keyword>
<dbReference type="InterPro" id="IPR016035">
    <property type="entry name" value="Acyl_Trfase/lysoPLipase"/>
</dbReference>
<dbReference type="PROSITE" id="PS52019">
    <property type="entry name" value="PKS_MFAS_DH"/>
    <property type="match status" value="1"/>
</dbReference>
<dbReference type="SMART" id="SM00827">
    <property type="entry name" value="PKS_AT"/>
    <property type="match status" value="1"/>
</dbReference>
<dbReference type="Gene3D" id="3.40.366.10">
    <property type="entry name" value="Malonyl-Coenzyme A Acyl Carrier Protein, domain 2"/>
    <property type="match status" value="2"/>
</dbReference>
<dbReference type="InterPro" id="IPR014043">
    <property type="entry name" value="Acyl_transferase_dom"/>
</dbReference>
<feature type="compositionally biased region" description="Basic residues" evidence="8">
    <location>
        <begin position="443"/>
        <end position="456"/>
    </location>
</feature>
<comment type="pathway">
    <text evidence="1">Secondary metabolite biosynthesis.</text>
</comment>
<organism evidence="12 13">
    <name type="scientific">Aspergillus pseudoustus</name>
    <dbReference type="NCBI Taxonomy" id="1810923"/>
    <lineage>
        <taxon>Eukaryota</taxon>
        <taxon>Fungi</taxon>
        <taxon>Dikarya</taxon>
        <taxon>Ascomycota</taxon>
        <taxon>Pezizomycotina</taxon>
        <taxon>Eurotiomycetes</taxon>
        <taxon>Eurotiomycetidae</taxon>
        <taxon>Eurotiales</taxon>
        <taxon>Aspergillaceae</taxon>
        <taxon>Aspergillus</taxon>
        <taxon>Aspergillus subgen. Nidulantes</taxon>
    </lineage>
</organism>
<keyword evidence="2" id="KW-0596">Phosphopantetheine</keyword>
<dbReference type="InterPro" id="IPR014030">
    <property type="entry name" value="Ketoacyl_synth_N"/>
</dbReference>
<dbReference type="Pfam" id="PF18558">
    <property type="entry name" value="HTH_51"/>
    <property type="match status" value="1"/>
</dbReference>
<dbReference type="InterPro" id="IPR049900">
    <property type="entry name" value="PKS_mFAS_DH"/>
</dbReference>
<dbReference type="InterPro" id="IPR016039">
    <property type="entry name" value="Thiolase-like"/>
</dbReference>
<dbReference type="Gene3D" id="3.10.129.110">
    <property type="entry name" value="Polyketide synthase dehydratase"/>
    <property type="match status" value="1"/>
</dbReference>
<evidence type="ECO:0008006" key="14">
    <source>
        <dbReference type="Google" id="ProtNLM"/>
    </source>
</evidence>
<evidence type="ECO:0000256" key="5">
    <source>
        <dbReference type="ARBA" id="ARBA00022679"/>
    </source>
</evidence>
<dbReference type="PROSITE" id="PS52004">
    <property type="entry name" value="KS3_2"/>
    <property type="match status" value="1"/>
</dbReference>
<dbReference type="Proteomes" id="UP001610446">
    <property type="component" value="Unassembled WGS sequence"/>
</dbReference>
<dbReference type="InterPro" id="IPR032088">
    <property type="entry name" value="SAT"/>
</dbReference>
<feature type="domain" description="Carrier" evidence="9">
    <location>
        <begin position="1766"/>
        <end position="1842"/>
    </location>
</feature>
<dbReference type="EMBL" id="JBFXLU010000053">
    <property type="protein sequence ID" value="KAL2847828.1"/>
    <property type="molecule type" value="Genomic_DNA"/>
</dbReference>
<dbReference type="Pfam" id="PF00698">
    <property type="entry name" value="Acyl_transf_1"/>
    <property type="match status" value="1"/>
</dbReference>
<feature type="compositionally biased region" description="Low complexity" evidence="8">
    <location>
        <begin position="1746"/>
        <end position="1756"/>
    </location>
</feature>
<dbReference type="CDD" id="cd02440">
    <property type="entry name" value="AdoMet_MTases"/>
    <property type="match status" value="1"/>
</dbReference>
<dbReference type="Gene3D" id="1.10.1200.10">
    <property type="entry name" value="ACP-like"/>
    <property type="match status" value="2"/>
</dbReference>
<dbReference type="InterPro" id="IPR049551">
    <property type="entry name" value="PKS_DH_C"/>
</dbReference>
<feature type="region of interest" description="Disordered" evidence="8">
    <location>
        <begin position="434"/>
        <end position="462"/>
    </location>
</feature>
<feature type="region of interest" description="C-terminal hotdog fold" evidence="7">
    <location>
        <begin position="1473"/>
        <end position="1624"/>
    </location>
</feature>
<dbReference type="Pfam" id="PF16073">
    <property type="entry name" value="SAT"/>
    <property type="match status" value="1"/>
</dbReference>
<dbReference type="InterPro" id="IPR001227">
    <property type="entry name" value="Ac_transferase_dom_sf"/>
</dbReference>
<dbReference type="PROSITE" id="PS50075">
    <property type="entry name" value="CARRIER"/>
    <property type="match status" value="2"/>
</dbReference>
<dbReference type="SUPFAM" id="SSF55048">
    <property type="entry name" value="Probable ACP-binding domain of malonyl-CoA ACP transacylase"/>
    <property type="match status" value="1"/>
</dbReference>
<dbReference type="Gene3D" id="3.40.50.150">
    <property type="entry name" value="Vaccinia Virus protein VP39"/>
    <property type="match status" value="1"/>
</dbReference>
<dbReference type="InterPro" id="IPR018201">
    <property type="entry name" value="Ketoacyl_synth_AS"/>
</dbReference>
<dbReference type="SMART" id="SM00825">
    <property type="entry name" value="PKS_KS"/>
    <property type="match status" value="1"/>
</dbReference>
<evidence type="ECO:0000259" key="10">
    <source>
        <dbReference type="PROSITE" id="PS52004"/>
    </source>
</evidence>
<evidence type="ECO:0000256" key="4">
    <source>
        <dbReference type="ARBA" id="ARBA00022603"/>
    </source>
</evidence>
<evidence type="ECO:0000256" key="2">
    <source>
        <dbReference type="ARBA" id="ARBA00022450"/>
    </source>
</evidence>
<protein>
    <recommendedName>
        <fullName evidence="14">Polyketide synthase</fullName>
    </recommendedName>
</protein>
<dbReference type="InterPro" id="IPR036736">
    <property type="entry name" value="ACP-like_sf"/>
</dbReference>
<dbReference type="PANTHER" id="PTHR43775">
    <property type="entry name" value="FATTY ACID SYNTHASE"/>
    <property type="match status" value="1"/>
</dbReference>
<dbReference type="InterPro" id="IPR029063">
    <property type="entry name" value="SAM-dependent_MTases_sf"/>
</dbReference>
<name>A0ABR4K9C9_9EURO</name>
<dbReference type="Gene3D" id="3.40.47.10">
    <property type="match status" value="1"/>
</dbReference>
<evidence type="ECO:0000256" key="6">
    <source>
        <dbReference type="ARBA" id="ARBA00023268"/>
    </source>
</evidence>
<dbReference type="PANTHER" id="PTHR43775:SF21">
    <property type="entry name" value="NON-REDUCING POLYKETIDE SYNTHASE AUSA-RELATED"/>
    <property type="match status" value="1"/>
</dbReference>
<gene>
    <name evidence="12" type="ORF">BJY01DRAFT_246595</name>
</gene>
<reference evidence="12 13" key="1">
    <citation type="submission" date="2024-07" db="EMBL/GenBank/DDBJ databases">
        <title>Section-level genome sequencing and comparative genomics of Aspergillus sections Usti and Cavernicolus.</title>
        <authorList>
            <consortium name="Lawrence Berkeley National Laboratory"/>
            <person name="Nybo J.L."/>
            <person name="Vesth T.C."/>
            <person name="Theobald S."/>
            <person name="Frisvad J.C."/>
            <person name="Larsen T.O."/>
            <person name="Kjaerboelling I."/>
            <person name="Rothschild-Mancinelli K."/>
            <person name="Lyhne E.K."/>
            <person name="Kogle M.E."/>
            <person name="Barry K."/>
            <person name="Clum A."/>
            <person name="Na H."/>
            <person name="Ledsgaard L."/>
            <person name="Lin J."/>
            <person name="Lipzen A."/>
            <person name="Kuo A."/>
            <person name="Riley R."/>
            <person name="Mondo S."/>
            <person name="Labutti K."/>
            <person name="Haridas S."/>
            <person name="Pangalinan J."/>
            <person name="Salamov A.A."/>
            <person name="Simmons B.A."/>
            <person name="Magnuson J.K."/>
            <person name="Chen J."/>
            <person name="Drula E."/>
            <person name="Henrissat B."/>
            <person name="Wiebenga A."/>
            <person name="Lubbers R.J."/>
            <person name="Gomes A.C."/>
            <person name="Makela M.R."/>
            <person name="Stajich J."/>
            <person name="Grigoriev I.V."/>
            <person name="Mortensen U.H."/>
            <person name="De Vries R.P."/>
            <person name="Baker S.E."/>
            <person name="Andersen M.R."/>
        </authorList>
    </citation>
    <scope>NUCLEOTIDE SEQUENCE [LARGE SCALE GENOMIC DNA]</scope>
    <source>
        <strain evidence="12 13">CBS 123904</strain>
    </source>
</reference>
<evidence type="ECO:0000259" key="11">
    <source>
        <dbReference type="PROSITE" id="PS52019"/>
    </source>
</evidence>
<feature type="region of interest" description="Disordered" evidence="8">
    <location>
        <begin position="293"/>
        <end position="314"/>
    </location>
</feature>
<evidence type="ECO:0000259" key="9">
    <source>
        <dbReference type="PROSITE" id="PS50075"/>
    </source>
</evidence>
<dbReference type="InterPro" id="IPR020841">
    <property type="entry name" value="PKS_Beta-ketoAc_synthase_dom"/>
</dbReference>
<feature type="compositionally biased region" description="Polar residues" evidence="8">
    <location>
        <begin position="1733"/>
        <end position="1745"/>
    </location>
</feature>
<feature type="domain" description="Carrier" evidence="9">
    <location>
        <begin position="1659"/>
        <end position="1736"/>
    </location>
</feature>
<dbReference type="InterPro" id="IPR042104">
    <property type="entry name" value="PKS_dehydratase_sf"/>
</dbReference>
<feature type="domain" description="PKS/mFAS DH" evidence="11">
    <location>
        <begin position="1324"/>
        <end position="1624"/>
    </location>
</feature>
<dbReference type="Pfam" id="PF00550">
    <property type="entry name" value="PP-binding"/>
    <property type="match status" value="2"/>
</dbReference>
<feature type="region of interest" description="N-terminal hotdog fold" evidence="7">
    <location>
        <begin position="1324"/>
        <end position="1450"/>
    </location>
</feature>
<dbReference type="InterPro" id="IPR041068">
    <property type="entry name" value="HTH_51"/>
</dbReference>
<keyword evidence="5" id="KW-0808">Transferase</keyword>
<comment type="caution">
    <text evidence="12">The sequence shown here is derived from an EMBL/GenBank/DDBJ whole genome shotgun (WGS) entry which is preliminary data.</text>
</comment>
<keyword evidence="13" id="KW-1185">Reference proteome</keyword>
<dbReference type="Pfam" id="PF14765">
    <property type="entry name" value="PS-DH"/>
    <property type="match status" value="1"/>
</dbReference>
<dbReference type="SMART" id="SM00823">
    <property type="entry name" value="PKS_PP"/>
    <property type="match status" value="2"/>
</dbReference>